<sequence length="382" mass="43468">MSHNDQEITNVEVIQAEYRRINRKWMGLHFKALFGLALFTFAMEIAMFFVMDRAGLISTTKEIYVWKYILIPSGVNFLCVLASFLVKRCTKCSDTVKIYVVSLCFAAAGFSVYNAHSLFDALYIVFTIPMLMTTAYGNLTLTTLVATCSVIAKAVSDLWIRWDPMRVDVTATATEYTDFVMSMVLLLVFYAACVIVIHIEKEKNDVSIQKELERQRLSREMLIDSLTRIQNRHGLRRAFDEMLKDCDSVPYQLAMLDLDNFKQVNDTYGHQKGDQCLQIFGGVLRQVCGDGARPFRFGGDEFCILFRGQEMGSAVETCRHIQERYASALEAEGEKLPFHTASFGLAAYRAGMTPTQMIRESDAALYEAKQEKNQIKVFQTQQ</sequence>
<feature type="transmembrane region" description="Helical" evidence="1">
    <location>
        <begin position="176"/>
        <end position="199"/>
    </location>
</feature>
<keyword evidence="1" id="KW-1133">Transmembrane helix</keyword>
<evidence type="ECO:0000313" key="3">
    <source>
        <dbReference type="EMBL" id="MBU5627525.1"/>
    </source>
</evidence>
<dbReference type="SMART" id="SM00267">
    <property type="entry name" value="GGDEF"/>
    <property type="match status" value="1"/>
</dbReference>
<reference evidence="3 4" key="1">
    <citation type="submission" date="2021-06" db="EMBL/GenBank/DDBJ databases">
        <authorList>
            <person name="Sun Q."/>
            <person name="Li D."/>
        </authorList>
    </citation>
    <scope>NUCLEOTIDE SEQUENCE [LARGE SCALE GENOMIC DNA]</scope>
    <source>
        <strain evidence="3 4">MSJ-2</strain>
    </source>
</reference>
<keyword evidence="4" id="KW-1185">Reference proteome</keyword>
<dbReference type="InterPro" id="IPR000160">
    <property type="entry name" value="GGDEF_dom"/>
</dbReference>
<dbReference type="PROSITE" id="PS50887">
    <property type="entry name" value="GGDEF"/>
    <property type="match status" value="1"/>
</dbReference>
<dbReference type="NCBIfam" id="TIGR00254">
    <property type="entry name" value="GGDEF"/>
    <property type="match status" value="1"/>
</dbReference>
<accession>A0ABS6FB69</accession>
<gene>
    <name evidence="3" type="ORF">KQI82_11450</name>
</gene>
<feature type="domain" description="GGDEF" evidence="2">
    <location>
        <begin position="249"/>
        <end position="380"/>
    </location>
</feature>
<dbReference type="InterPro" id="IPR050469">
    <property type="entry name" value="Diguanylate_Cyclase"/>
</dbReference>
<dbReference type="RefSeq" id="WP_216632878.1">
    <property type="nucleotide sequence ID" value="NZ_JAHLQN010000001.1"/>
</dbReference>
<dbReference type="Proteomes" id="UP000787672">
    <property type="component" value="Unassembled WGS sequence"/>
</dbReference>
<dbReference type="Pfam" id="PF00990">
    <property type="entry name" value="GGDEF"/>
    <property type="match status" value="1"/>
</dbReference>
<dbReference type="PANTHER" id="PTHR45138">
    <property type="entry name" value="REGULATORY COMPONENTS OF SENSORY TRANSDUCTION SYSTEM"/>
    <property type="match status" value="1"/>
</dbReference>
<dbReference type="CDD" id="cd01949">
    <property type="entry name" value="GGDEF"/>
    <property type="match status" value="1"/>
</dbReference>
<keyword evidence="1" id="KW-0472">Membrane</keyword>
<feature type="transmembrane region" description="Helical" evidence="1">
    <location>
        <begin position="98"/>
        <end position="115"/>
    </location>
</feature>
<feature type="transmembrane region" description="Helical" evidence="1">
    <location>
        <begin position="135"/>
        <end position="155"/>
    </location>
</feature>
<keyword evidence="1" id="KW-0812">Transmembrane</keyword>
<dbReference type="EMBL" id="JAHLQN010000001">
    <property type="protein sequence ID" value="MBU5627525.1"/>
    <property type="molecule type" value="Genomic_DNA"/>
</dbReference>
<feature type="transmembrane region" description="Helical" evidence="1">
    <location>
        <begin position="28"/>
        <end position="51"/>
    </location>
</feature>
<feature type="transmembrane region" description="Helical" evidence="1">
    <location>
        <begin position="63"/>
        <end position="86"/>
    </location>
</feature>
<evidence type="ECO:0000256" key="1">
    <source>
        <dbReference type="SAM" id="Phobius"/>
    </source>
</evidence>
<name>A0ABS6FB69_9FIRM</name>
<organism evidence="3 4">
    <name type="scientific">Dysosmobacter acutus</name>
    <dbReference type="NCBI Taxonomy" id="2841504"/>
    <lineage>
        <taxon>Bacteria</taxon>
        <taxon>Bacillati</taxon>
        <taxon>Bacillota</taxon>
        <taxon>Clostridia</taxon>
        <taxon>Eubacteriales</taxon>
        <taxon>Oscillospiraceae</taxon>
        <taxon>Dysosmobacter</taxon>
    </lineage>
</organism>
<evidence type="ECO:0000259" key="2">
    <source>
        <dbReference type="PROSITE" id="PS50887"/>
    </source>
</evidence>
<protein>
    <submittedName>
        <fullName evidence="3">GGDEF domain-containing protein</fullName>
    </submittedName>
</protein>
<proteinExistence type="predicted"/>
<comment type="caution">
    <text evidence="3">The sequence shown here is derived from an EMBL/GenBank/DDBJ whole genome shotgun (WGS) entry which is preliminary data.</text>
</comment>
<evidence type="ECO:0000313" key="4">
    <source>
        <dbReference type="Proteomes" id="UP000787672"/>
    </source>
</evidence>
<dbReference type="PANTHER" id="PTHR45138:SF9">
    <property type="entry name" value="DIGUANYLATE CYCLASE DGCM-RELATED"/>
    <property type="match status" value="1"/>
</dbReference>